<evidence type="ECO:0000313" key="1">
    <source>
        <dbReference type="EMBL" id="VHO04287.1"/>
    </source>
</evidence>
<protein>
    <submittedName>
        <fullName evidence="1">Uncharacterized protein</fullName>
    </submittedName>
</protein>
<sequence length="45" mass="5140">MSSATNWWGWSDCSVLLAGCDQLCCFKLLSLLLLSEQHTLKYQVF</sequence>
<dbReference type="AlphaFoldDB" id="A0A486XR28"/>
<gene>
    <name evidence="1" type="ORF">BAL341_1819</name>
</gene>
<accession>A0A486XR28</accession>
<reference evidence="1" key="1">
    <citation type="submission" date="2019-04" db="EMBL/GenBank/DDBJ databases">
        <authorList>
            <person name="Brambilla D."/>
        </authorList>
    </citation>
    <scope>NUCLEOTIDE SEQUENCE</scope>
    <source>
        <strain evidence="1">BAL1</strain>
    </source>
</reference>
<name>A0A486XR28_9GAMM</name>
<organism evidence="1">
    <name type="scientific">Rheinheimera sp. BAL341</name>
    <dbReference type="NCBI Taxonomy" id="1708203"/>
    <lineage>
        <taxon>Bacteria</taxon>
        <taxon>Pseudomonadati</taxon>
        <taxon>Pseudomonadota</taxon>
        <taxon>Gammaproteobacteria</taxon>
        <taxon>Chromatiales</taxon>
        <taxon>Chromatiaceae</taxon>
        <taxon>Rheinheimera</taxon>
    </lineage>
</organism>
<dbReference type="EMBL" id="CAAJGR010000097">
    <property type="protein sequence ID" value="VHO04287.1"/>
    <property type="molecule type" value="Genomic_DNA"/>
</dbReference>
<proteinExistence type="predicted"/>